<dbReference type="EMBL" id="JARBHB010000007">
    <property type="protein sequence ID" value="KAJ8878226.1"/>
    <property type="molecule type" value="Genomic_DNA"/>
</dbReference>
<feature type="domain" description="PiggyBac transposable element-derived protein" evidence="1">
    <location>
        <begin position="119"/>
        <end position="166"/>
    </location>
</feature>
<dbReference type="InterPro" id="IPR029526">
    <property type="entry name" value="PGBD"/>
</dbReference>
<dbReference type="Pfam" id="PF13843">
    <property type="entry name" value="DDE_Tnp_1_7"/>
    <property type="match status" value="2"/>
</dbReference>
<feature type="domain" description="PiggyBac transposable element-derived protein" evidence="1">
    <location>
        <begin position="48"/>
        <end position="98"/>
    </location>
</feature>
<organism evidence="2 3">
    <name type="scientific">Dryococelus australis</name>
    <dbReference type="NCBI Taxonomy" id="614101"/>
    <lineage>
        <taxon>Eukaryota</taxon>
        <taxon>Metazoa</taxon>
        <taxon>Ecdysozoa</taxon>
        <taxon>Arthropoda</taxon>
        <taxon>Hexapoda</taxon>
        <taxon>Insecta</taxon>
        <taxon>Pterygota</taxon>
        <taxon>Neoptera</taxon>
        <taxon>Polyneoptera</taxon>
        <taxon>Phasmatodea</taxon>
        <taxon>Verophasmatodea</taxon>
        <taxon>Anareolatae</taxon>
        <taxon>Phasmatidae</taxon>
        <taxon>Eurycanthinae</taxon>
        <taxon>Dryococelus</taxon>
    </lineage>
</organism>
<evidence type="ECO:0000313" key="2">
    <source>
        <dbReference type="EMBL" id="KAJ8878226.1"/>
    </source>
</evidence>
<comment type="caution">
    <text evidence="2">The sequence shown here is derived from an EMBL/GenBank/DDBJ whole genome shotgun (WGS) entry which is preliminary data.</text>
</comment>
<dbReference type="PANTHER" id="PTHR46599:SF6">
    <property type="entry name" value="DUAL SPECIFICITY PHOSPHATASE 26"/>
    <property type="match status" value="1"/>
</dbReference>
<gene>
    <name evidence="2" type="ORF">PR048_018803</name>
</gene>
<proteinExistence type="predicted"/>
<dbReference type="Proteomes" id="UP001159363">
    <property type="component" value="Chromosome 6"/>
</dbReference>
<name>A0ABQ9H209_9NEOP</name>
<accession>A0ABQ9H209</accession>
<reference evidence="2 3" key="1">
    <citation type="submission" date="2023-02" db="EMBL/GenBank/DDBJ databases">
        <title>LHISI_Scaffold_Assembly.</title>
        <authorList>
            <person name="Stuart O.P."/>
            <person name="Cleave R."/>
            <person name="Magrath M.J.L."/>
            <person name="Mikheyev A.S."/>
        </authorList>
    </citation>
    <scope>NUCLEOTIDE SEQUENCE [LARGE SCALE GENOMIC DNA]</scope>
    <source>
        <strain evidence="2">Daus_M_001</strain>
        <tissue evidence="2">Leg muscle</tissue>
    </source>
</reference>
<dbReference type="PANTHER" id="PTHR46599">
    <property type="entry name" value="PIGGYBAC TRANSPOSABLE ELEMENT-DERIVED PROTEIN 4"/>
    <property type="match status" value="1"/>
</dbReference>
<protein>
    <recommendedName>
        <fullName evidence="1">PiggyBac transposable element-derived protein domain-containing protein</fullName>
    </recommendedName>
</protein>
<evidence type="ECO:0000313" key="3">
    <source>
        <dbReference type="Proteomes" id="UP001159363"/>
    </source>
</evidence>
<sequence length="217" mass="25085">MKSQIILCDCTQTNLLSSQQCGTDLLIIALYATSQGYSLLLMSSCFQARSTQYIVSKPDKFGQKYWLAVEKDSKYLVNCLPYVGKDDSRLSDDHVKFTGERKKRMLLFSAHYTQMLRSTVECYNDTKYGVDILDQMARKYAVRISTRRWPMHTFQNILDLAAINAWILYKEITSEKISYRCFLQKFVEELAESNIQAINLRSLTSGLNEESDQDTQQ</sequence>
<keyword evidence="3" id="KW-1185">Reference proteome</keyword>
<evidence type="ECO:0000259" key="1">
    <source>
        <dbReference type="Pfam" id="PF13843"/>
    </source>
</evidence>